<organism evidence="1 2">
    <name type="scientific">Anaerocolumna xylanovorans DSM 12503</name>
    <dbReference type="NCBI Taxonomy" id="1121345"/>
    <lineage>
        <taxon>Bacteria</taxon>
        <taxon>Bacillati</taxon>
        <taxon>Bacillota</taxon>
        <taxon>Clostridia</taxon>
        <taxon>Lachnospirales</taxon>
        <taxon>Lachnospiraceae</taxon>
        <taxon>Anaerocolumna</taxon>
    </lineage>
</organism>
<dbReference type="Proteomes" id="UP000184612">
    <property type="component" value="Unassembled WGS sequence"/>
</dbReference>
<gene>
    <name evidence="1" type="ORF">SAMN02745217_04023</name>
</gene>
<dbReference type="RefSeq" id="WP_073590663.1">
    <property type="nucleotide sequence ID" value="NZ_FRFD01000013.1"/>
</dbReference>
<accession>A0A1M7YKW0</accession>
<sequence length="351" mass="41570">MRELYDEIYAILKRVDFKRIWNGFHRYPYALYNDNTVYLRTGEVSYDPAFRGNTCILWKGDLLAIWRVDSEEKVKAEELAAEIAHEMFHAFQQEMGEERYPNDFKLLCYPLDIWNLFGKYNENLLLARSVKEKDREELRRILALIGACRRKRAFLIGDFICEEYRTETLEGMAEYTSLMVLKQIDDKLYEERLEKYRGILGECSFVQFDIRKISYITGAILMLLLSEAGIDIYHKVGKEKRTVWELAAGRLQETEVELEAYSGIEKLLTERKQRQKEQFRTFFRKSREKVTRAGIITGYDPMNMIRYKNLILCTHFVEITFEEDKNSLVIAGPVVVQLKEENGRCISCYYR</sequence>
<proteinExistence type="predicted"/>
<dbReference type="OrthoDB" id="161597at2"/>
<dbReference type="STRING" id="1121345.SAMN02745217_04023"/>
<keyword evidence="2" id="KW-1185">Reference proteome</keyword>
<name>A0A1M7YKW0_9FIRM</name>
<evidence type="ECO:0000313" key="2">
    <source>
        <dbReference type="Proteomes" id="UP000184612"/>
    </source>
</evidence>
<protein>
    <submittedName>
        <fullName evidence="1">Uncharacterized protein</fullName>
    </submittedName>
</protein>
<evidence type="ECO:0000313" key="1">
    <source>
        <dbReference type="EMBL" id="SHO53253.1"/>
    </source>
</evidence>
<dbReference type="EMBL" id="FRFD01000013">
    <property type="protein sequence ID" value="SHO53253.1"/>
    <property type="molecule type" value="Genomic_DNA"/>
</dbReference>
<dbReference type="AlphaFoldDB" id="A0A1M7YKW0"/>
<reference evidence="1 2" key="1">
    <citation type="submission" date="2016-12" db="EMBL/GenBank/DDBJ databases">
        <authorList>
            <person name="Song W.-J."/>
            <person name="Kurnit D.M."/>
        </authorList>
    </citation>
    <scope>NUCLEOTIDE SEQUENCE [LARGE SCALE GENOMIC DNA]</scope>
    <source>
        <strain evidence="1 2">DSM 12503</strain>
    </source>
</reference>